<reference evidence="8 9" key="1">
    <citation type="submission" date="2017-08" db="EMBL/GenBank/DDBJ databases">
        <authorList>
            <person name="de Groot N.N."/>
        </authorList>
    </citation>
    <scope>NUCLEOTIDE SEQUENCE [LARGE SCALE GENOMIC DNA]</scope>
    <source>
        <strain evidence="8 9">NBT06-6</strain>
    </source>
</reference>
<evidence type="ECO:0000313" key="8">
    <source>
        <dbReference type="EMBL" id="PAJ71277.1"/>
    </source>
</evidence>
<dbReference type="GO" id="GO:0005886">
    <property type="term" value="C:plasma membrane"/>
    <property type="evidence" value="ECO:0007669"/>
    <property type="project" value="UniProtKB-SubCell"/>
</dbReference>
<comment type="subcellular location">
    <subcellularLocation>
        <location evidence="1">Cell membrane</location>
        <topology evidence="1">Multi-pass membrane protein</topology>
    </subcellularLocation>
</comment>
<keyword evidence="3 6" id="KW-0812">Transmembrane</keyword>
<feature type="transmembrane region" description="Helical" evidence="6">
    <location>
        <begin position="43"/>
        <end position="76"/>
    </location>
</feature>
<evidence type="ECO:0000256" key="1">
    <source>
        <dbReference type="ARBA" id="ARBA00004651"/>
    </source>
</evidence>
<evidence type="ECO:0000256" key="3">
    <source>
        <dbReference type="ARBA" id="ARBA00022692"/>
    </source>
</evidence>
<evidence type="ECO:0000256" key="5">
    <source>
        <dbReference type="ARBA" id="ARBA00023136"/>
    </source>
</evidence>
<keyword evidence="5 6" id="KW-0472">Membrane</keyword>
<keyword evidence="2" id="KW-1003">Cell membrane</keyword>
<sequence length="263" mass="27193">MNPLLIAAAATALTAPAPSARLGALTRNVQRFSTPRLHHTLFIAGIVLALGLVAAKRVSVVLAAVMVGATVVDLIVRRREQQQRAKGAAVTADFLGHVVANLDAGAPLPRACVTAAERLPENAPAPLARDIHRLAHHIRLGHSAAQIEVPTEQPELARMVTLWRLATGRGIPVAQLLRAARDELDHAERHRAATTAALAGPRTTAMVLAALPLAGMLMGAAMGANPVGLLTSGGMGGVLLVVGTALVCAGTVVSRVIIERAAQ</sequence>
<evidence type="ECO:0000256" key="6">
    <source>
        <dbReference type="SAM" id="Phobius"/>
    </source>
</evidence>
<gene>
    <name evidence="8" type="ORF">CIG21_00660</name>
</gene>
<dbReference type="PANTHER" id="PTHR35007">
    <property type="entry name" value="INTEGRAL MEMBRANE PROTEIN-RELATED"/>
    <property type="match status" value="1"/>
</dbReference>
<evidence type="ECO:0000256" key="4">
    <source>
        <dbReference type="ARBA" id="ARBA00022989"/>
    </source>
</evidence>
<evidence type="ECO:0000256" key="2">
    <source>
        <dbReference type="ARBA" id="ARBA00022475"/>
    </source>
</evidence>
<feature type="transmembrane region" description="Helical" evidence="6">
    <location>
        <begin position="205"/>
        <end position="224"/>
    </location>
</feature>
<comment type="caution">
    <text evidence="8">The sequence shown here is derived from an EMBL/GenBank/DDBJ whole genome shotgun (WGS) entry which is preliminary data.</text>
</comment>
<accession>A0A269PG68</accession>
<evidence type="ECO:0000313" key="9">
    <source>
        <dbReference type="Proteomes" id="UP000215771"/>
    </source>
</evidence>
<proteinExistence type="predicted"/>
<evidence type="ECO:0000259" key="7">
    <source>
        <dbReference type="Pfam" id="PF00482"/>
    </source>
</evidence>
<protein>
    <recommendedName>
        <fullName evidence="7">Type II secretion system protein GspF domain-containing protein</fullName>
    </recommendedName>
</protein>
<feature type="transmembrane region" description="Helical" evidence="6">
    <location>
        <begin position="236"/>
        <end position="258"/>
    </location>
</feature>
<dbReference type="Proteomes" id="UP000215771">
    <property type="component" value="Unassembled WGS sequence"/>
</dbReference>
<feature type="domain" description="Type II secretion system protein GspF" evidence="7">
    <location>
        <begin position="94"/>
        <end position="218"/>
    </location>
</feature>
<dbReference type="PANTHER" id="PTHR35007:SF4">
    <property type="entry name" value="CONSERVED TRANSMEMBRANE PROTEIN-RELATED"/>
    <property type="match status" value="1"/>
</dbReference>
<name>A0A269PG68_9CORY</name>
<dbReference type="Pfam" id="PF00482">
    <property type="entry name" value="T2SSF"/>
    <property type="match status" value="1"/>
</dbReference>
<dbReference type="RefSeq" id="WP_095275188.1">
    <property type="nucleotide sequence ID" value="NZ_CP047655.1"/>
</dbReference>
<dbReference type="InterPro" id="IPR018076">
    <property type="entry name" value="T2SS_GspF_dom"/>
</dbReference>
<dbReference type="AlphaFoldDB" id="A0A269PG68"/>
<organism evidence="8 9">
    <name type="scientific">Corynebacterium hadale</name>
    <dbReference type="NCBI Taxonomy" id="2026255"/>
    <lineage>
        <taxon>Bacteria</taxon>
        <taxon>Bacillati</taxon>
        <taxon>Actinomycetota</taxon>
        <taxon>Actinomycetes</taxon>
        <taxon>Mycobacteriales</taxon>
        <taxon>Corynebacteriaceae</taxon>
        <taxon>Corynebacterium</taxon>
    </lineage>
</organism>
<dbReference type="EMBL" id="NQMQ01000001">
    <property type="protein sequence ID" value="PAJ71277.1"/>
    <property type="molecule type" value="Genomic_DNA"/>
</dbReference>
<keyword evidence="4 6" id="KW-1133">Transmembrane helix</keyword>